<sequence>MTDELFALFDFGALVKMAHKTRRMASSEIIQRVNDEAFALLSVERGTKGRGIRREGGRSVFCIFWDIRILNYIATTQPYDYQGFDFHIHCSQKA</sequence>
<dbReference type="AlphaFoldDB" id="A0AAD7L413"/>
<dbReference type="KEGG" id="qsa:O6P43_026694"/>
<evidence type="ECO:0000313" key="2">
    <source>
        <dbReference type="Proteomes" id="UP001163823"/>
    </source>
</evidence>
<accession>A0AAD7L413</accession>
<gene>
    <name evidence="1" type="ORF">O6P43_026694</name>
</gene>
<proteinExistence type="predicted"/>
<name>A0AAD7L413_QUISA</name>
<organism evidence="1 2">
    <name type="scientific">Quillaja saponaria</name>
    <name type="common">Soap bark tree</name>
    <dbReference type="NCBI Taxonomy" id="32244"/>
    <lineage>
        <taxon>Eukaryota</taxon>
        <taxon>Viridiplantae</taxon>
        <taxon>Streptophyta</taxon>
        <taxon>Embryophyta</taxon>
        <taxon>Tracheophyta</taxon>
        <taxon>Spermatophyta</taxon>
        <taxon>Magnoliopsida</taxon>
        <taxon>eudicotyledons</taxon>
        <taxon>Gunneridae</taxon>
        <taxon>Pentapetalae</taxon>
        <taxon>rosids</taxon>
        <taxon>fabids</taxon>
        <taxon>Fabales</taxon>
        <taxon>Quillajaceae</taxon>
        <taxon>Quillaja</taxon>
    </lineage>
</organism>
<keyword evidence="2" id="KW-1185">Reference proteome</keyword>
<reference evidence="1" key="1">
    <citation type="journal article" date="2023" name="Science">
        <title>Elucidation of the pathway for biosynthesis of saponin adjuvants from the soapbark tree.</title>
        <authorList>
            <person name="Reed J."/>
            <person name="Orme A."/>
            <person name="El-Demerdash A."/>
            <person name="Owen C."/>
            <person name="Martin L.B.B."/>
            <person name="Misra R.C."/>
            <person name="Kikuchi S."/>
            <person name="Rejzek M."/>
            <person name="Martin A.C."/>
            <person name="Harkess A."/>
            <person name="Leebens-Mack J."/>
            <person name="Louveau T."/>
            <person name="Stephenson M.J."/>
            <person name="Osbourn A."/>
        </authorList>
    </citation>
    <scope>NUCLEOTIDE SEQUENCE</scope>
    <source>
        <strain evidence="1">S10</strain>
    </source>
</reference>
<comment type="caution">
    <text evidence="1">The sequence shown here is derived from an EMBL/GenBank/DDBJ whole genome shotgun (WGS) entry which is preliminary data.</text>
</comment>
<evidence type="ECO:0000313" key="1">
    <source>
        <dbReference type="EMBL" id="KAJ7950506.1"/>
    </source>
</evidence>
<protein>
    <submittedName>
        <fullName evidence="1">Uncharacterized protein</fullName>
    </submittedName>
</protein>
<dbReference type="Proteomes" id="UP001163823">
    <property type="component" value="Chromosome 11"/>
</dbReference>
<dbReference type="EMBL" id="JARAOO010000011">
    <property type="protein sequence ID" value="KAJ7950506.1"/>
    <property type="molecule type" value="Genomic_DNA"/>
</dbReference>